<evidence type="ECO:0000313" key="1">
    <source>
        <dbReference type="EMBL" id="KRX49345.1"/>
    </source>
</evidence>
<reference evidence="1 2" key="1">
    <citation type="submission" date="2015-01" db="EMBL/GenBank/DDBJ databases">
        <title>Evolution of Trichinella species and genotypes.</title>
        <authorList>
            <person name="Korhonen P.K."/>
            <person name="Edoardo P."/>
            <person name="Giuseppe L.R."/>
            <person name="Gasser R.B."/>
        </authorList>
    </citation>
    <scope>NUCLEOTIDE SEQUENCE [LARGE SCALE GENOMIC DNA]</scope>
    <source>
        <strain evidence="1">ISS417</strain>
    </source>
</reference>
<proteinExistence type="predicted"/>
<name>A0A0V0UE69_9BILA</name>
<accession>A0A0V0UE69</accession>
<dbReference type="Proteomes" id="UP000055048">
    <property type="component" value="Unassembled WGS sequence"/>
</dbReference>
<dbReference type="OrthoDB" id="10347608at2759"/>
<gene>
    <name evidence="1" type="ORF">T05_6984</name>
</gene>
<sequence length="75" mass="8930">MHGSFAVETLIASLQTISYIIRRILCDFQMHFSDVPRQKDKNPNIFIAYSIFDRLQFWNDFEEQWTINNIAINFG</sequence>
<protein>
    <submittedName>
        <fullName evidence="1">Uncharacterized protein</fullName>
    </submittedName>
</protein>
<dbReference type="EMBL" id="JYDJ01000017">
    <property type="protein sequence ID" value="KRX49345.1"/>
    <property type="molecule type" value="Genomic_DNA"/>
</dbReference>
<evidence type="ECO:0000313" key="2">
    <source>
        <dbReference type="Proteomes" id="UP000055048"/>
    </source>
</evidence>
<organism evidence="1 2">
    <name type="scientific">Trichinella murrelli</name>
    <dbReference type="NCBI Taxonomy" id="144512"/>
    <lineage>
        <taxon>Eukaryota</taxon>
        <taxon>Metazoa</taxon>
        <taxon>Ecdysozoa</taxon>
        <taxon>Nematoda</taxon>
        <taxon>Enoplea</taxon>
        <taxon>Dorylaimia</taxon>
        <taxon>Trichinellida</taxon>
        <taxon>Trichinellidae</taxon>
        <taxon>Trichinella</taxon>
    </lineage>
</organism>
<comment type="caution">
    <text evidence="1">The sequence shown here is derived from an EMBL/GenBank/DDBJ whole genome shotgun (WGS) entry which is preliminary data.</text>
</comment>
<keyword evidence="2" id="KW-1185">Reference proteome</keyword>
<dbReference type="AlphaFoldDB" id="A0A0V0UE69"/>